<dbReference type="SUPFAM" id="SSF54001">
    <property type="entry name" value="Cysteine proteinases"/>
    <property type="match status" value="1"/>
</dbReference>
<sequence length="321" mass="32918">MRAVVETLRHIADLEPPALPWLELPALPDFAAAGPLSEMLAVDAPGGRRLMETAGRLSGERGRIDGLAGDARSIVDGTRGELFDLGGQLLGQALPVLPGLLSPVPGARAAAMGQLSALSETFLHAATARVGDLPSRLEPLAVELEDIARSVAAEEIGAPAPAVPQPAAVGAGAGPPGPSTPFAAAEPVVAEDTGGEEPAEPEEDAASTTQGEAAVAAAMTQLGTPYVWGGTSTSGFDCSGFTQWAWRQAGVELPRLAEEQTVGRQVTADQLIPGDLVVWDGHVAMYAGDGQIVEAGSPVQTNPLRTSNMGMAFKGFWRPTG</sequence>
<dbReference type="RefSeq" id="WP_015400076.1">
    <property type="nucleotide sequence ID" value="NC_020302.1"/>
</dbReference>
<dbReference type="STRING" id="1121362.A605_03215"/>
<protein>
    <recommendedName>
        <fullName evidence="6">NlpC/P60 domain-containing protein</fullName>
    </recommendedName>
</protein>
<dbReference type="Pfam" id="PF00877">
    <property type="entry name" value="NLPC_P60"/>
    <property type="match status" value="1"/>
</dbReference>
<organism evidence="7 8">
    <name type="scientific">Corynebacterium halotolerans YIM 70093 = DSM 44683</name>
    <dbReference type="NCBI Taxonomy" id="1121362"/>
    <lineage>
        <taxon>Bacteria</taxon>
        <taxon>Bacillati</taxon>
        <taxon>Actinomycetota</taxon>
        <taxon>Actinomycetes</taxon>
        <taxon>Mycobacteriales</taxon>
        <taxon>Corynebacteriaceae</taxon>
        <taxon>Corynebacterium</taxon>
    </lineage>
</organism>
<dbReference type="OrthoDB" id="5177647at2"/>
<dbReference type="Gene3D" id="3.90.1720.10">
    <property type="entry name" value="endopeptidase domain like (from Nostoc punctiforme)"/>
    <property type="match status" value="1"/>
</dbReference>
<evidence type="ECO:0000256" key="5">
    <source>
        <dbReference type="SAM" id="MobiDB-lite"/>
    </source>
</evidence>
<evidence type="ECO:0000256" key="2">
    <source>
        <dbReference type="ARBA" id="ARBA00022670"/>
    </source>
</evidence>
<dbReference type="InterPro" id="IPR051794">
    <property type="entry name" value="PG_Endopeptidase_C40"/>
</dbReference>
<dbReference type="InterPro" id="IPR038765">
    <property type="entry name" value="Papain-like_cys_pep_sf"/>
</dbReference>
<dbReference type="HOGENOM" id="CLU_060749_0_0_11"/>
<comment type="similarity">
    <text evidence="1">Belongs to the peptidase C40 family.</text>
</comment>
<feature type="domain" description="NlpC/P60" evidence="6">
    <location>
        <begin position="208"/>
        <end position="321"/>
    </location>
</feature>
<name>M1P4S5_9CORY</name>
<evidence type="ECO:0000313" key="8">
    <source>
        <dbReference type="Proteomes" id="UP000011723"/>
    </source>
</evidence>
<feature type="compositionally biased region" description="Acidic residues" evidence="5">
    <location>
        <begin position="193"/>
        <end position="205"/>
    </location>
</feature>
<dbReference type="PROSITE" id="PS51935">
    <property type="entry name" value="NLPC_P60"/>
    <property type="match status" value="1"/>
</dbReference>
<reference evidence="7 8" key="1">
    <citation type="journal article" date="2012" name="Stand. Genomic Sci.">
        <title>Genome sequence of the halotolerant bacterium Corynebacterium halotolerans type strain YIM 70093(T) (= DSM 44683(T)).</title>
        <authorList>
            <person name="Ruckert C."/>
            <person name="Albersmeier A."/>
            <person name="Al-Dilaimi A."/>
            <person name="Niehaus K."/>
            <person name="Szczepanowski R."/>
            <person name="Kalinowski J."/>
        </authorList>
    </citation>
    <scope>NUCLEOTIDE SEQUENCE [LARGE SCALE GENOMIC DNA]</scope>
    <source>
        <strain evidence="7">YIM 70093</strain>
    </source>
</reference>
<dbReference type="PANTHER" id="PTHR47359">
    <property type="entry name" value="PEPTIDOGLYCAN DL-ENDOPEPTIDASE CWLO"/>
    <property type="match status" value="1"/>
</dbReference>
<dbReference type="EMBL" id="CP003697">
    <property type="protein sequence ID" value="AGF71656.1"/>
    <property type="molecule type" value="Genomic_DNA"/>
</dbReference>
<dbReference type="KEGG" id="chn:A605_03215"/>
<proteinExistence type="inferred from homology"/>
<evidence type="ECO:0000256" key="1">
    <source>
        <dbReference type="ARBA" id="ARBA00007074"/>
    </source>
</evidence>
<keyword evidence="8" id="KW-1185">Reference proteome</keyword>
<dbReference type="eggNOG" id="COG0791">
    <property type="taxonomic scope" value="Bacteria"/>
</dbReference>
<evidence type="ECO:0000256" key="4">
    <source>
        <dbReference type="ARBA" id="ARBA00022807"/>
    </source>
</evidence>
<dbReference type="Proteomes" id="UP000011723">
    <property type="component" value="Chromosome"/>
</dbReference>
<evidence type="ECO:0000259" key="6">
    <source>
        <dbReference type="PROSITE" id="PS51935"/>
    </source>
</evidence>
<accession>M1P4S5</accession>
<dbReference type="InterPro" id="IPR000064">
    <property type="entry name" value="NLP_P60_dom"/>
</dbReference>
<dbReference type="PANTHER" id="PTHR47359:SF3">
    <property type="entry name" value="NLP_P60 DOMAIN-CONTAINING PROTEIN-RELATED"/>
    <property type="match status" value="1"/>
</dbReference>
<evidence type="ECO:0000313" key="7">
    <source>
        <dbReference type="EMBL" id="AGF71656.1"/>
    </source>
</evidence>
<keyword evidence="4" id="KW-0788">Thiol protease</keyword>
<feature type="region of interest" description="Disordered" evidence="5">
    <location>
        <begin position="189"/>
        <end position="212"/>
    </location>
</feature>
<keyword evidence="2" id="KW-0645">Protease</keyword>
<evidence type="ECO:0000256" key="3">
    <source>
        <dbReference type="ARBA" id="ARBA00022801"/>
    </source>
</evidence>
<dbReference type="GO" id="GO:0008234">
    <property type="term" value="F:cysteine-type peptidase activity"/>
    <property type="evidence" value="ECO:0007669"/>
    <property type="project" value="UniProtKB-KW"/>
</dbReference>
<dbReference type="GO" id="GO:0006508">
    <property type="term" value="P:proteolysis"/>
    <property type="evidence" value="ECO:0007669"/>
    <property type="project" value="UniProtKB-KW"/>
</dbReference>
<gene>
    <name evidence="7" type="ORF">A605_03215</name>
</gene>
<dbReference type="AlphaFoldDB" id="M1P4S5"/>
<dbReference type="PATRIC" id="fig|1121362.3.peg.645"/>
<keyword evidence="3" id="KW-0378">Hydrolase</keyword>